<reference evidence="1 2" key="1">
    <citation type="submission" date="2019-05" db="EMBL/GenBank/DDBJ databases">
        <title>Another draft genome of Portunus trituberculatus and its Hox gene families provides insights of decapod evolution.</title>
        <authorList>
            <person name="Jeong J.-H."/>
            <person name="Song I."/>
            <person name="Kim S."/>
            <person name="Choi T."/>
            <person name="Kim D."/>
            <person name="Ryu S."/>
            <person name="Kim W."/>
        </authorList>
    </citation>
    <scope>NUCLEOTIDE SEQUENCE [LARGE SCALE GENOMIC DNA]</scope>
    <source>
        <tissue evidence="1">Muscle</tissue>
    </source>
</reference>
<name>A0A5B7EXF6_PORTR</name>
<comment type="caution">
    <text evidence="1">The sequence shown here is derived from an EMBL/GenBank/DDBJ whole genome shotgun (WGS) entry which is preliminary data.</text>
</comment>
<dbReference type="EMBL" id="VSRR010003991">
    <property type="protein sequence ID" value="MPC38145.1"/>
    <property type="molecule type" value="Genomic_DNA"/>
</dbReference>
<evidence type="ECO:0000313" key="1">
    <source>
        <dbReference type="EMBL" id="MPC38145.1"/>
    </source>
</evidence>
<dbReference type="AlphaFoldDB" id="A0A5B7EXF6"/>
<keyword evidence="2" id="KW-1185">Reference proteome</keyword>
<sequence length="30" mass="3644">MSKMDHFRVLKRFIQQNPEIQAKHSICLMN</sequence>
<dbReference type="Proteomes" id="UP000324222">
    <property type="component" value="Unassembled WGS sequence"/>
</dbReference>
<gene>
    <name evidence="1" type="ORF">E2C01_031649</name>
</gene>
<accession>A0A5B7EXF6</accession>
<organism evidence="1 2">
    <name type="scientific">Portunus trituberculatus</name>
    <name type="common">Swimming crab</name>
    <name type="synonym">Neptunus trituberculatus</name>
    <dbReference type="NCBI Taxonomy" id="210409"/>
    <lineage>
        <taxon>Eukaryota</taxon>
        <taxon>Metazoa</taxon>
        <taxon>Ecdysozoa</taxon>
        <taxon>Arthropoda</taxon>
        <taxon>Crustacea</taxon>
        <taxon>Multicrustacea</taxon>
        <taxon>Malacostraca</taxon>
        <taxon>Eumalacostraca</taxon>
        <taxon>Eucarida</taxon>
        <taxon>Decapoda</taxon>
        <taxon>Pleocyemata</taxon>
        <taxon>Brachyura</taxon>
        <taxon>Eubrachyura</taxon>
        <taxon>Portunoidea</taxon>
        <taxon>Portunidae</taxon>
        <taxon>Portuninae</taxon>
        <taxon>Portunus</taxon>
    </lineage>
</organism>
<protein>
    <submittedName>
        <fullName evidence="1">Uncharacterized protein</fullName>
    </submittedName>
</protein>
<proteinExistence type="predicted"/>
<evidence type="ECO:0000313" key="2">
    <source>
        <dbReference type="Proteomes" id="UP000324222"/>
    </source>
</evidence>